<dbReference type="RefSeq" id="WP_235118445.1">
    <property type="nucleotide sequence ID" value="NZ_CP090978.1"/>
</dbReference>
<protein>
    <submittedName>
        <fullName evidence="1">Glycosyltransferase family 4 protein</fullName>
    </submittedName>
</protein>
<dbReference type="PANTHER" id="PTHR46656:SF3">
    <property type="entry name" value="PUTATIVE-RELATED"/>
    <property type="match status" value="1"/>
</dbReference>
<dbReference type="Gene3D" id="3.40.50.2000">
    <property type="entry name" value="Glycogen Phosphorylase B"/>
    <property type="match status" value="1"/>
</dbReference>
<name>A0ABY3SF60_9BACL</name>
<keyword evidence="2" id="KW-1185">Reference proteome</keyword>
<accession>A0ABY3SF60</accession>
<evidence type="ECO:0000313" key="1">
    <source>
        <dbReference type="EMBL" id="UJF32100.1"/>
    </source>
</evidence>
<proteinExistence type="predicted"/>
<reference evidence="1 2" key="1">
    <citation type="journal article" date="2024" name="Int. J. Syst. Evol. Microbiol.">
        <title>Paenibacillus hexagrammi sp. nov., a novel bacterium isolated from the gut content of Hexagrammos agrammus.</title>
        <authorList>
            <person name="Jung H.K."/>
            <person name="Kim D.G."/>
            <person name="Zin H."/>
            <person name="Park J."/>
            <person name="Jung H."/>
            <person name="Kim Y.O."/>
            <person name="Kong H.J."/>
            <person name="Kim J.W."/>
            <person name="Kim Y.S."/>
        </authorList>
    </citation>
    <scope>NUCLEOTIDE SEQUENCE [LARGE SCALE GENOMIC DNA]</scope>
    <source>
        <strain evidence="1 2">YPD9-1</strain>
    </source>
</reference>
<sequence length="365" mass="42864">MNILLEGIFYNGHGFAEGNRILLRILDQAGFRVRIVPWDTNERKLVLDADEAAYISSFEHTRLKSNDVYLYNFVGSSIRHRPEFRFTIARTTFETDRIPASWVPQLNQFDEVWVQSRFNIDTFTSSGVQVPLRHIPNFFDTGAFDVYTEPLRLPVAETFKFLSIFDLQLRKGYDVLLDAFLQEFSDKDDAALIIKVRSDQQLIKLLAYIDDHPTLRERRPPVYIIDQMLHMRELLGLYKACDAFVLPTRGEGWGRPYFEAMLMCMPVIATNWSGHLDYMNEENAYLIDVDRLVRIKDSDFPMFNGHYWANPSIKDLRAKMRHVYENREEAQSVGKRAREDILRSYDMRRVADMVVEEIYKYAKLL</sequence>
<dbReference type="CDD" id="cd03801">
    <property type="entry name" value="GT4_PimA-like"/>
    <property type="match status" value="1"/>
</dbReference>
<dbReference type="EMBL" id="CP090978">
    <property type="protein sequence ID" value="UJF32100.1"/>
    <property type="molecule type" value="Genomic_DNA"/>
</dbReference>
<organism evidence="1 2">
    <name type="scientific">Paenibacillus hexagrammi</name>
    <dbReference type="NCBI Taxonomy" id="2908839"/>
    <lineage>
        <taxon>Bacteria</taxon>
        <taxon>Bacillati</taxon>
        <taxon>Bacillota</taxon>
        <taxon>Bacilli</taxon>
        <taxon>Bacillales</taxon>
        <taxon>Paenibacillaceae</taxon>
        <taxon>Paenibacillus</taxon>
    </lineage>
</organism>
<dbReference type="Proteomes" id="UP001649230">
    <property type="component" value="Chromosome"/>
</dbReference>
<dbReference type="Pfam" id="PF13692">
    <property type="entry name" value="Glyco_trans_1_4"/>
    <property type="match status" value="1"/>
</dbReference>
<dbReference type="PANTHER" id="PTHR46656">
    <property type="entry name" value="PUTATIVE-RELATED"/>
    <property type="match status" value="1"/>
</dbReference>
<gene>
    <name evidence="1" type="ORF">L0M14_20530</name>
</gene>
<evidence type="ECO:0000313" key="2">
    <source>
        <dbReference type="Proteomes" id="UP001649230"/>
    </source>
</evidence>
<dbReference type="SUPFAM" id="SSF53756">
    <property type="entry name" value="UDP-Glycosyltransferase/glycogen phosphorylase"/>
    <property type="match status" value="1"/>
</dbReference>